<dbReference type="OrthoDB" id="7260751at2"/>
<dbReference type="InterPro" id="IPR000847">
    <property type="entry name" value="LysR_HTH_N"/>
</dbReference>
<dbReference type="InterPro" id="IPR005119">
    <property type="entry name" value="LysR_subst-bd"/>
</dbReference>
<sequence>MDLHPTLGNLSLAIYAGDVCQLHLEAICGTLHDTDYCWLWWSKVVMNLRQLEIFCAVMRCRTTIAASYELGLSQPAVSNAIKHLESMLGFTLFDRIGNRLIPTAEGQSIFQDAQPLQLMAAALDQRAKDLKDTKRGHLRVLSTRPLGDSVIPVAISRFMRGRENVSLYFDVQDMNGVIGAVESGYADLAFALTPPPRPGLELSKLADGRMVCALPEAHPLALKQVLSPIDLEHVPVIGLDPLSRLRSLVAAAFHEAGVPFSPNLNVLQGAAACSLVSNGLGVAIVDEFSASRWITQGLVIRAFEPSIAVYASSVSLKDRPLTRLGKKFVQVATELIHQTQQTGRAAGPQASVRRT</sequence>
<reference evidence="6 7" key="1">
    <citation type="submission" date="2017-08" db="EMBL/GenBank/DDBJ databases">
        <title>Mesorhizobium wenxinae sp. nov., a novel rhizobial species isolated from root nodules of chickpea (Cicer arietinum L.).</title>
        <authorList>
            <person name="Zhang J."/>
        </authorList>
    </citation>
    <scope>NUCLEOTIDE SEQUENCE [LARGE SCALE GENOMIC DNA]</scope>
    <source>
        <strain evidence="7">WYCCWR 10019</strain>
    </source>
</reference>
<dbReference type="PROSITE" id="PS50931">
    <property type="entry name" value="HTH_LYSR"/>
    <property type="match status" value="1"/>
</dbReference>
<accession>A0A271K992</accession>
<dbReference type="SUPFAM" id="SSF53850">
    <property type="entry name" value="Periplasmic binding protein-like II"/>
    <property type="match status" value="1"/>
</dbReference>
<dbReference type="PANTHER" id="PTHR30427:SF1">
    <property type="entry name" value="TRANSCRIPTIONAL ACTIVATOR PROTEIN LYSR"/>
    <property type="match status" value="1"/>
</dbReference>
<keyword evidence="4" id="KW-0804">Transcription</keyword>
<evidence type="ECO:0000256" key="1">
    <source>
        <dbReference type="ARBA" id="ARBA00009437"/>
    </source>
</evidence>
<evidence type="ECO:0000259" key="5">
    <source>
        <dbReference type="PROSITE" id="PS50931"/>
    </source>
</evidence>
<name>A0A271K992_9HYPH</name>
<comment type="similarity">
    <text evidence="1">Belongs to the LysR transcriptional regulatory family.</text>
</comment>
<dbReference type="InterPro" id="IPR036388">
    <property type="entry name" value="WH-like_DNA-bd_sf"/>
</dbReference>
<protein>
    <recommendedName>
        <fullName evidence="5">HTH lysR-type domain-containing protein</fullName>
    </recommendedName>
</protein>
<evidence type="ECO:0000256" key="3">
    <source>
        <dbReference type="ARBA" id="ARBA00023125"/>
    </source>
</evidence>
<dbReference type="Gene3D" id="3.40.190.290">
    <property type="match status" value="1"/>
</dbReference>
<dbReference type="AlphaFoldDB" id="A0A271K992"/>
<dbReference type="GO" id="GO:0043565">
    <property type="term" value="F:sequence-specific DNA binding"/>
    <property type="evidence" value="ECO:0007669"/>
    <property type="project" value="TreeGrafter"/>
</dbReference>
<evidence type="ECO:0000313" key="7">
    <source>
        <dbReference type="Proteomes" id="UP000215931"/>
    </source>
</evidence>
<dbReference type="GO" id="GO:0003700">
    <property type="term" value="F:DNA-binding transcription factor activity"/>
    <property type="evidence" value="ECO:0007669"/>
    <property type="project" value="InterPro"/>
</dbReference>
<dbReference type="RefSeq" id="WP_095521389.1">
    <property type="nucleotide sequence ID" value="NZ_NPKH01000037.1"/>
</dbReference>
<dbReference type="SUPFAM" id="SSF46785">
    <property type="entry name" value="Winged helix' DNA-binding domain"/>
    <property type="match status" value="1"/>
</dbReference>
<dbReference type="Gene3D" id="1.10.10.10">
    <property type="entry name" value="Winged helix-like DNA-binding domain superfamily/Winged helix DNA-binding domain"/>
    <property type="match status" value="1"/>
</dbReference>
<evidence type="ECO:0000256" key="2">
    <source>
        <dbReference type="ARBA" id="ARBA00023015"/>
    </source>
</evidence>
<keyword evidence="7" id="KW-1185">Reference proteome</keyword>
<proteinExistence type="inferred from homology"/>
<organism evidence="6 7">
    <name type="scientific">Mesorhizobium wenxiniae</name>
    <dbReference type="NCBI Taxonomy" id="2014805"/>
    <lineage>
        <taxon>Bacteria</taxon>
        <taxon>Pseudomonadati</taxon>
        <taxon>Pseudomonadota</taxon>
        <taxon>Alphaproteobacteria</taxon>
        <taxon>Hyphomicrobiales</taxon>
        <taxon>Phyllobacteriaceae</taxon>
        <taxon>Mesorhizobium</taxon>
    </lineage>
</organism>
<dbReference type="Proteomes" id="UP000215931">
    <property type="component" value="Unassembled WGS sequence"/>
</dbReference>
<evidence type="ECO:0000256" key="4">
    <source>
        <dbReference type="ARBA" id="ARBA00023163"/>
    </source>
</evidence>
<dbReference type="PANTHER" id="PTHR30427">
    <property type="entry name" value="TRANSCRIPTIONAL ACTIVATOR PROTEIN LYSR"/>
    <property type="match status" value="1"/>
</dbReference>
<keyword evidence="2" id="KW-0805">Transcription regulation</keyword>
<dbReference type="Pfam" id="PF03466">
    <property type="entry name" value="LysR_substrate"/>
    <property type="match status" value="1"/>
</dbReference>
<dbReference type="EMBL" id="NPKH01000037">
    <property type="protein sequence ID" value="PAP92064.1"/>
    <property type="molecule type" value="Genomic_DNA"/>
</dbReference>
<dbReference type="Pfam" id="PF00126">
    <property type="entry name" value="HTH_1"/>
    <property type="match status" value="1"/>
</dbReference>
<dbReference type="PRINTS" id="PR00039">
    <property type="entry name" value="HTHLYSR"/>
</dbReference>
<comment type="caution">
    <text evidence="6">The sequence shown here is derived from an EMBL/GenBank/DDBJ whole genome shotgun (WGS) entry which is preliminary data.</text>
</comment>
<evidence type="ECO:0000313" key="6">
    <source>
        <dbReference type="EMBL" id="PAP92064.1"/>
    </source>
</evidence>
<keyword evidence="3" id="KW-0238">DNA-binding</keyword>
<dbReference type="InterPro" id="IPR036390">
    <property type="entry name" value="WH_DNA-bd_sf"/>
</dbReference>
<gene>
    <name evidence="6" type="ORF">CIT31_29190</name>
</gene>
<dbReference type="GO" id="GO:0010628">
    <property type="term" value="P:positive regulation of gene expression"/>
    <property type="evidence" value="ECO:0007669"/>
    <property type="project" value="TreeGrafter"/>
</dbReference>
<feature type="domain" description="HTH lysR-type" evidence="5">
    <location>
        <begin position="46"/>
        <end position="103"/>
    </location>
</feature>